<evidence type="ECO:0000256" key="1">
    <source>
        <dbReference type="SAM" id="Phobius"/>
    </source>
</evidence>
<organism evidence="2 3">
    <name type="scientific">Plantactinospora solaniradicis</name>
    <dbReference type="NCBI Taxonomy" id="1723736"/>
    <lineage>
        <taxon>Bacteria</taxon>
        <taxon>Bacillati</taxon>
        <taxon>Actinomycetota</taxon>
        <taxon>Actinomycetes</taxon>
        <taxon>Micromonosporales</taxon>
        <taxon>Micromonosporaceae</taxon>
        <taxon>Plantactinospora</taxon>
    </lineage>
</organism>
<dbReference type="Proteomes" id="UP001596203">
    <property type="component" value="Unassembled WGS sequence"/>
</dbReference>
<proteinExistence type="predicted"/>
<keyword evidence="1" id="KW-0812">Transmembrane</keyword>
<reference evidence="3" key="1">
    <citation type="journal article" date="2019" name="Int. J. Syst. Evol. Microbiol.">
        <title>The Global Catalogue of Microorganisms (GCM) 10K type strain sequencing project: providing services to taxonomists for standard genome sequencing and annotation.</title>
        <authorList>
            <consortium name="The Broad Institute Genomics Platform"/>
            <consortium name="The Broad Institute Genome Sequencing Center for Infectious Disease"/>
            <person name="Wu L."/>
            <person name="Ma J."/>
        </authorList>
    </citation>
    <scope>NUCLEOTIDE SEQUENCE [LARGE SCALE GENOMIC DNA]</scope>
    <source>
        <strain evidence="3">ZS-35-S2</strain>
    </source>
</reference>
<evidence type="ECO:0000313" key="3">
    <source>
        <dbReference type="Proteomes" id="UP001596203"/>
    </source>
</evidence>
<keyword evidence="3" id="KW-1185">Reference proteome</keyword>
<gene>
    <name evidence="2" type="ORF">ACFP2T_33245</name>
</gene>
<dbReference type="EMBL" id="JBHSPR010000037">
    <property type="protein sequence ID" value="MFC6021026.1"/>
    <property type="molecule type" value="Genomic_DNA"/>
</dbReference>
<keyword evidence="1" id="KW-1133">Transmembrane helix</keyword>
<accession>A0ABW1KH07</accession>
<comment type="caution">
    <text evidence="2">The sequence shown here is derived from an EMBL/GenBank/DDBJ whole genome shotgun (WGS) entry which is preliminary data.</text>
</comment>
<dbReference type="RefSeq" id="WP_377428790.1">
    <property type="nucleotide sequence ID" value="NZ_JBHSPR010000037.1"/>
</dbReference>
<evidence type="ECO:0000313" key="2">
    <source>
        <dbReference type="EMBL" id="MFC6021026.1"/>
    </source>
</evidence>
<protein>
    <recommendedName>
        <fullName evidence="4">WD40 repeat domain-containing protein</fullName>
    </recommendedName>
</protein>
<keyword evidence="1" id="KW-0472">Membrane</keyword>
<evidence type="ECO:0008006" key="4">
    <source>
        <dbReference type="Google" id="ProtNLM"/>
    </source>
</evidence>
<sequence>MSTDEEQGTGQALRTLMLQAEVPPARSDVGLAVRLGRRAERRGRITAATGALAVVGVVGLIATTVLRPADRLDPPELAAAGPFATSVTDLEQIEARVPEATSSRCSVEPLAPLPGLDFTEALVADSTGRYVVGGSASKADSRSSATRVLWDNGVPSPLVRDETAPGRGLSALTMMREIGPWGPSGPMGTVGSTYPDGQARKLTLPPGYDHASPSAINGRGDVVGVAAGQDGYSVRVPVIWPAGGYDAPRVLDEPGRYEVEGVTADGSVIGTLVDTQEMRVWAADGTTSTVPKPEGWSRMSLWVGSGDWISGLIVRGHEAYQSRSSATLRWNVRTGKLSIFTNLNTQDVPRMAVNSQGWLAVATEEYGPLLVAPDGAVERLPLPAGAENAHLVSISDNGMVTGNAQDGTDNYIGGVTWKCR</sequence>
<name>A0ABW1KH07_9ACTN</name>
<feature type="transmembrane region" description="Helical" evidence="1">
    <location>
        <begin position="45"/>
        <end position="66"/>
    </location>
</feature>